<dbReference type="InterPro" id="IPR002905">
    <property type="entry name" value="Trm1"/>
</dbReference>
<sequence length="439" mass="49430">MEEWPSVIHREGKTLMRLFSNPDEDKVGPAIKGEDPVFYNPAMSRSRTRSVLLMQYAIENKLLGNGPIYAVDGLAATGLRARRWLNELPKESAERIHATIIDMNQYSLDLALKTHDEFPPDHSKGELSAINGDLRSAILNQGWHWVDIDPYGSPTPFLDTAIQSMARKGIIEVSATDTAALTGSSKNPLLRRYGARVRNDGLAHDSALRVLLATVGRVASKHERRIEPLISIWDSHHLRVSMRVIRSIEGANKIEDSLGWRVYSPTHEEVLASIKSGLHTETSLDILPMDCFLPLHHPINRDDERVSGPMWIKNMGKKEVLAFMTEERVLQMCGPDPMKEDLLKWTEKEFDYENRRILRSVKNLANEANAIETQHHILVDYLSSWLKIGSPPSPKKLVKSIIEAGFSASLANYGKKPSIRTDAPWDLVVKIALEIHPPM</sequence>
<keyword evidence="4 8" id="KW-0949">S-adenosyl-L-methionine</keyword>
<keyword evidence="2 8" id="KW-0489">Methyltransferase</keyword>
<reference evidence="9" key="1">
    <citation type="submission" date="2014-11" db="EMBL/GenBank/DDBJ databases">
        <authorList>
            <person name="Zhu J."/>
            <person name="Qi W."/>
            <person name="Song R."/>
        </authorList>
    </citation>
    <scope>NUCLEOTIDE SEQUENCE</scope>
</reference>
<dbReference type="PROSITE" id="PS51626">
    <property type="entry name" value="SAM_MT_TRM1"/>
    <property type="match status" value="1"/>
</dbReference>
<evidence type="ECO:0000256" key="6">
    <source>
        <dbReference type="ARBA" id="ARBA00022884"/>
    </source>
</evidence>
<protein>
    <recommendedName>
        <fullName evidence="7">tRNA (guanine(26)-N(2))-dimethyltransferase</fullName>
        <ecNumber evidence="7">2.1.1.216</ecNumber>
    </recommendedName>
</protein>
<evidence type="ECO:0000256" key="2">
    <source>
        <dbReference type="ARBA" id="ARBA00022603"/>
    </source>
</evidence>
<evidence type="ECO:0000313" key="9">
    <source>
        <dbReference type="EMBL" id="ANV78986.1"/>
    </source>
</evidence>
<keyword evidence="1 8" id="KW-0820">tRNA-binding</keyword>
<dbReference type="PANTHER" id="PTHR10631:SF3">
    <property type="entry name" value="TRNA (GUANINE(26)-N(2))-DIMETHYLTRANSFERASE"/>
    <property type="match status" value="1"/>
</dbReference>
<dbReference type="GO" id="GO:0160104">
    <property type="term" value="F:tRNA (guanine(26)-N2)-dimethyltransferase activity"/>
    <property type="evidence" value="ECO:0007669"/>
    <property type="project" value="UniProtKB-EC"/>
</dbReference>
<dbReference type="InterPro" id="IPR029063">
    <property type="entry name" value="SAM-dependent_MTases_sf"/>
</dbReference>
<comment type="similarity">
    <text evidence="8">Belongs to the class I-like SAM-binding methyltransferase superfamily. Trm1 family.</text>
</comment>
<proteinExistence type="inferred from homology"/>
<reference evidence="9" key="2">
    <citation type="journal article" date="2015" name="ISME J.">
        <title>A new class of marine Euryarchaeota group II from the Mediterranean deep chlorophyll maximum.</title>
        <authorList>
            <person name="Martin-Cuadrado A.B."/>
            <person name="Garcia-Heredia I."/>
            <person name="Molto A.G."/>
            <person name="Lopez-Ubeda R."/>
            <person name="Kimes N."/>
            <person name="Lopez-Garcia P."/>
            <person name="Moreira D."/>
            <person name="Rodriguez-Valera F."/>
        </authorList>
    </citation>
    <scope>NUCLEOTIDE SEQUENCE</scope>
</reference>
<evidence type="ECO:0000256" key="1">
    <source>
        <dbReference type="ARBA" id="ARBA00022555"/>
    </source>
</evidence>
<evidence type="ECO:0000256" key="8">
    <source>
        <dbReference type="PROSITE-ProRule" id="PRU00958"/>
    </source>
</evidence>
<dbReference type="GO" id="GO:0002940">
    <property type="term" value="P:tRNA N2-guanine methylation"/>
    <property type="evidence" value="ECO:0007669"/>
    <property type="project" value="TreeGrafter"/>
</dbReference>
<dbReference type="GO" id="GO:0000049">
    <property type="term" value="F:tRNA binding"/>
    <property type="evidence" value="ECO:0007669"/>
    <property type="project" value="UniProtKB-UniRule"/>
</dbReference>
<dbReference type="Gene3D" id="3.40.50.150">
    <property type="entry name" value="Vaccinia Virus protein VP39"/>
    <property type="match status" value="1"/>
</dbReference>
<dbReference type="EC" id="2.1.1.216" evidence="7"/>
<name>A0A1B1T9M4_9ARCH</name>
<evidence type="ECO:0000256" key="5">
    <source>
        <dbReference type="ARBA" id="ARBA00022694"/>
    </source>
</evidence>
<accession>A0A1B1T9M4</accession>
<keyword evidence="6 8" id="KW-0694">RNA-binding</keyword>
<keyword evidence="3 8" id="KW-0808">Transferase</keyword>
<dbReference type="Gene3D" id="3.30.56.70">
    <property type="entry name" value="N2,N2-dimethylguanosine tRNA methyltransferase, C-terminal domain"/>
    <property type="match status" value="1"/>
</dbReference>
<dbReference type="EMBL" id="KP211808">
    <property type="protein sequence ID" value="ANV78986.1"/>
    <property type="molecule type" value="Genomic_DNA"/>
</dbReference>
<dbReference type="SUPFAM" id="SSF53335">
    <property type="entry name" value="S-adenosyl-L-methionine-dependent methyltransferases"/>
    <property type="match status" value="1"/>
</dbReference>
<organism evidence="9">
    <name type="scientific">uncultured Poseidoniia archaeon</name>
    <dbReference type="NCBI Taxonomy" id="1697135"/>
    <lineage>
        <taxon>Archaea</taxon>
        <taxon>Methanobacteriati</taxon>
        <taxon>Thermoplasmatota</taxon>
        <taxon>Candidatus Poseidoniia</taxon>
        <taxon>environmental samples</taxon>
    </lineage>
</organism>
<evidence type="ECO:0000256" key="4">
    <source>
        <dbReference type="ARBA" id="ARBA00022691"/>
    </source>
</evidence>
<dbReference type="PANTHER" id="PTHR10631">
    <property type="entry name" value="N 2 ,N 2 -DIMETHYLGUANOSINE TRNA METHYLTRANSFERASE"/>
    <property type="match status" value="1"/>
</dbReference>
<dbReference type="InterPro" id="IPR042296">
    <property type="entry name" value="tRNA_met_Trm1_C"/>
</dbReference>
<dbReference type="Pfam" id="PF02005">
    <property type="entry name" value="TRM"/>
    <property type="match status" value="1"/>
</dbReference>
<evidence type="ECO:0000256" key="7">
    <source>
        <dbReference type="ARBA" id="ARBA00039099"/>
    </source>
</evidence>
<keyword evidence="5 8" id="KW-0819">tRNA processing</keyword>
<dbReference type="AlphaFoldDB" id="A0A1B1T9M4"/>
<evidence type="ECO:0000256" key="3">
    <source>
        <dbReference type="ARBA" id="ARBA00022679"/>
    </source>
</evidence>